<protein>
    <submittedName>
        <fullName evidence="2">Uncharacterized protein</fullName>
    </submittedName>
</protein>
<reference evidence="2" key="1">
    <citation type="submission" date="2020-12" db="EMBL/GenBank/DDBJ databases">
        <title>Methylobrevis albus sp. nov., isolated from fresh water lack sediment.</title>
        <authorList>
            <person name="Zou Q."/>
        </authorList>
    </citation>
    <scope>NUCLEOTIDE SEQUENCE</scope>
    <source>
        <strain evidence="2">L22</strain>
    </source>
</reference>
<keyword evidence="3" id="KW-1185">Reference proteome</keyword>
<evidence type="ECO:0000313" key="2">
    <source>
        <dbReference type="EMBL" id="MBH0237414.1"/>
    </source>
</evidence>
<gene>
    <name evidence="2" type="ORF">I5731_06235</name>
</gene>
<accession>A0A931MYX0</accession>
<proteinExistence type="predicted"/>
<dbReference type="EMBL" id="JADZLT010000043">
    <property type="protein sequence ID" value="MBH0237414.1"/>
    <property type="molecule type" value="Genomic_DNA"/>
</dbReference>
<feature type="region of interest" description="Disordered" evidence="1">
    <location>
        <begin position="148"/>
        <end position="176"/>
    </location>
</feature>
<comment type="caution">
    <text evidence="2">The sequence shown here is derived from an EMBL/GenBank/DDBJ whole genome shotgun (WGS) entry which is preliminary data.</text>
</comment>
<organism evidence="2 3">
    <name type="scientific">Methylobrevis albus</name>
    <dbReference type="NCBI Taxonomy" id="2793297"/>
    <lineage>
        <taxon>Bacteria</taxon>
        <taxon>Pseudomonadati</taxon>
        <taxon>Pseudomonadota</taxon>
        <taxon>Alphaproteobacteria</taxon>
        <taxon>Hyphomicrobiales</taxon>
        <taxon>Pleomorphomonadaceae</taxon>
        <taxon>Methylobrevis</taxon>
    </lineage>
</organism>
<evidence type="ECO:0000256" key="1">
    <source>
        <dbReference type="SAM" id="MobiDB-lite"/>
    </source>
</evidence>
<sequence>MAITRREEARALDADERDLVERSHHPVLQTITDRDLADLVKLLRERRDKASTEANRRRREMRGKGAPKGAQPSADDKGSRLKVAVLAMAMRRINTETERRRRMNASATLASNARKALAMKQAADEAGQPDFNSRHAHKGMKVKANQRAENLVRPMELGRQRKAASVAQARRDSRPG</sequence>
<dbReference type="RefSeq" id="WP_197310510.1">
    <property type="nucleotide sequence ID" value="NZ_JADZLT010000043.1"/>
</dbReference>
<name>A0A931MYX0_9HYPH</name>
<evidence type="ECO:0000313" key="3">
    <source>
        <dbReference type="Proteomes" id="UP000631694"/>
    </source>
</evidence>
<dbReference type="Proteomes" id="UP000631694">
    <property type="component" value="Unassembled WGS sequence"/>
</dbReference>
<dbReference type="AlphaFoldDB" id="A0A931MYX0"/>
<feature type="region of interest" description="Disordered" evidence="1">
    <location>
        <begin position="1"/>
        <end position="24"/>
    </location>
</feature>
<feature type="region of interest" description="Disordered" evidence="1">
    <location>
        <begin position="48"/>
        <end position="80"/>
    </location>
</feature>